<evidence type="ECO:0000313" key="1">
    <source>
        <dbReference type="EMBL" id="KAI9921957.1"/>
    </source>
</evidence>
<proteinExistence type="predicted"/>
<evidence type="ECO:0000313" key="2">
    <source>
        <dbReference type="Proteomes" id="UP001163321"/>
    </source>
</evidence>
<reference evidence="1 2" key="1">
    <citation type="journal article" date="2022" name="bioRxiv">
        <title>The genome of the oomycete Peronosclerospora sorghi, a cosmopolitan pathogen of maize and sorghum, is inflated with dispersed pseudogenes.</title>
        <authorList>
            <person name="Fletcher K."/>
            <person name="Martin F."/>
            <person name="Isakeit T."/>
            <person name="Cavanaugh K."/>
            <person name="Magill C."/>
            <person name="Michelmore R."/>
        </authorList>
    </citation>
    <scope>NUCLEOTIDE SEQUENCE [LARGE SCALE GENOMIC DNA]</scope>
    <source>
        <strain evidence="1">P6</strain>
    </source>
</reference>
<accession>A0ACC0WU98</accession>
<gene>
    <name evidence="1" type="ORF">PsorP6_001593</name>
</gene>
<sequence>MHDNGGEYVSEKFNIFCVNAGIIRQTSAPYSPKHNGLLERMNRTLTDMARSMIHYMHVDRCWWAEAITTAMYIVNSIPNTLCPRMSPFEALHGK</sequence>
<comment type="caution">
    <text evidence="1">The sequence shown here is derived from an EMBL/GenBank/DDBJ whole genome shotgun (WGS) entry which is preliminary data.</text>
</comment>
<protein>
    <submittedName>
        <fullName evidence="1">Uncharacterized protein</fullName>
    </submittedName>
</protein>
<organism evidence="1 2">
    <name type="scientific">Peronosclerospora sorghi</name>
    <dbReference type="NCBI Taxonomy" id="230839"/>
    <lineage>
        <taxon>Eukaryota</taxon>
        <taxon>Sar</taxon>
        <taxon>Stramenopiles</taxon>
        <taxon>Oomycota</taxon>
        <taxon>Peronosporomycetes</taxon>
        <taxon>Peronosporales</taxon>
        <taxon>Peronosporaceae</taxon>
        <taxon>Peronosclerospora</taxon>
    </lineage>
</organism>
<dbReference type="Proteomes" id="UP001163321">
    <property type="component" value="Chromosome 1"/>
</dbReference>
<keyword evidence="2" id="KW-1185">Reference proteome</keyword>
<dbReference type="EMBL" id="CM047580">
    <property type="protein sequence ID" value="KAI9921957.1"/>
    <property type="molecule type" value="Genomic_DNA"/>
</dbReference>
<name>A0ACC0WU98_9STRA</name>